<keyword evidence="4" id="KW-1185">Reference proteome</keyword>
<evidence type="ECO:0000259" key="2">
    <source>
        <dbReference type="Pfam" id="PF20349"/>
    </source>
</evidence>
<dbReference type="Proteomes" id="UP000268844">
    <property type="component" value="Unassembled WGS sequence"/>
</dbReference>
<proteinExistence type="predicted"/>
<evidence type="ECO:0000256" key="1">
    <source>
        <dbReference type="SAM" id="Phobius"/>
    </source>
</evidence>
<feature type="transmembrane region" description="Helical" evidence="1">
    <location>
        <begin position="100"/>
        <end position="120"/>
    </location>
</feature>
<feature type="transmembrane region" description="Helical" evidence="1">
    <location>
        <begin position="140"/>
        <end position="160"/>
    </location>
</feature>
<evidence type="ECO:0000313" key="4">
    <source>
        <dbReference type="Proteomes" id="UP000268844"/>
    </source>
</evidence>
<keyword evidence="1" id="KW-0812">Transmembrane</keyword>
<feature type="domain" description="DUF6644" evidence="2">
    <location>
        <begin position="22"/>
        <end position="161"/>
    </location>
</feature>
<feature type="transmembrane region" description="Helical" evidence="1">
    <location>
        <begin position="32"/>
        <end position="56"/>
    </location>
</feature>
<dbReference type="AlphaFoldDB" id="A0A447I8I6"/>
<protein>
    <recommendedName>
        <fullName evidence="2">DUF6644 domain-containing protein</fullName>
    </recommendedName>
</protein>
<dbReference type="Pfam" id="PF20349">
    <property type="entry name" value="DUF6644"/>
    <property type="match status" value="1"/>
</dbReference>
<dbReference type="OrthoDB" id="118399at2"/>
<keyword evidence="1" id="KW-1133">Transmembrane helix</keyword>
<dbReference type="RefSeq" id="WP_126149434.1">
    <property type="nucleotide sequence ID" value="NZ_JBHTMH010000001.1"/>
</dbReference>
<feature type="transmembrane region" description="Helical" evidence="1">
    <location>
        <begin position="68"/>
        <end position="88"/>
    </location>
</feature>
<sequence length="173" mass="18589">MDFTALLESLQYSDLAQWVNTGGATYPVVESLHVLAVAMVFGTILIVDLRLLGVASTNRPFTRVAHDLLHLTWIGFALAVTSGILLFLPNATSIAINVSFQVKMALLVLAGLNMFVFEFVTARDVKSWDTTQPPPNSARIAGLLSILLWAAIVVFGRMIGFTPAAGADPFAAL</sequence>
<gene>
    <name evidence="3" type="ORF">DEVEQU_00965</name>
</gene>
<dbReference type="InterPro" id="IPR046586">
    <property type="entry name" value="DUF6644"/>
</dbReference>
<evidence type="ECO:0000313" key="3">
    <source>
        <dbReference type="EMBL" id="VDS03836.1"/>
    </source>
</evidence>
<reference evidence="3 4" key="1">
    <citation type="submission" date="2018-12" db="EMBL/GenBank/DDBJ databases">
        <authorList>
            <person name="Criscuolo A."/>
        </authorList>
    </citation>
    <scope>NUCLEOTIDE SEQUENCE [LARGE SCALE GENOMIC DNA]</scope>
    <source>
        <strain evidence="3">ACIP1116281</strain>
    </source>
</reference>
<organism evidence="3 4">
    <name type="scientific">Devosia equisanguinis</name>
    <dbReference type="NCBI Taxonomy" id="2490941"/>
    <lineage>
        <taxon>Bacteria</taxon>
        <taxon>Pseudomonadati</taxon>
        <taxon>Pseudomonadota</taxon>
        <taxon>Alphaproteobacteria</taxon>
        <taxon>Hyphomicrobiales</taxon>
        <taxon>Devosiaceae</taxon>
        <taxon>Devosia</taxon>
    </lineage>
</organism>
<dbReference type="EMBL" id="UZWD01000015">
    <property type="protein sequence ID" value="VDS03836.1"/>
    <property type="molecule type" value="Genomic_DNA"/>
</dbReference>
<keyword evidence="1" id="KW-0472">Membrane</keyword>
<name>A0A447I8I6_9HYPH</name>
<accession>A0A447I8I6</accession>